<feature type="non-terminal residue" evidence="1">
    <location>
        <position position="1"/>
    </location>
</feature>
<name>A0A1E5VGH2_9POAL</name>
<reference evidence="1 2" key="1">
    <citation type="submission" date="2016-09" db="EMBL/GenBank/DDBJ databases">
        <title>The draft genome of Dichanthelium oligosanthes: A C3 panicoid grass species.</title>
        <authorList>
            <person name="Studer A.J."/>
            <person name="Schnable J.C."/>
            <person name="Brutnell T.P."/>
        </authorList>
    </citation>
    <scope>NUCLEOTIDE SEQUENCE [LARGE SCALE GENOMIC DNA]</scope>
    <source>
        <strain evidence="2">cv. Kellogg 1175</strain>
        <tissue evidence="1">Leaf</tissue>
    </source>
</reference>
<dbReference type="AlphaFoldDB" id="A0A1E5VGH2"/>
<proteinExistence type="predicted"/>
<dbReference type="OrthoDB" id="648310at2759"/>
<dbReference type="EMBL" id="LWDX02040220">
    <property type="protein sequence ID" value="OEL24226.1"/>
    <property type="molecule type" value="Genomic_DNA"/>
</dbReference>
<keyword evidence="2" id="KW-1185">Reference proteome</keyword>
<gene>
    <name evidence="1" type="ORF">BAE44_0014754</name>
</gene>
<protein>
    <submittedName>
        <fullName evidence="1">Uncharacterized protein</fullName>
    </submittedName>
</protein>
<organism evidence="1 2">
    <name type="scientific">Dichanthelium oligosanthes</name>
    <dbReference type="NCBI Taxonomy" id="888268"/>
    <lineage>
        <taxon>Eukaryota</taxon>
        <taxon>Viridiplantae</taxon>
        <taxon>Streptophyta</taxon>
        <taxon>Embryophyta</taxon>
        <taxon>Tracheophyta</taxon>
        <taxon>Spermatophyta</taxon>
        <taxon>Magnoliopsida</taxon>
        <taxon>Liliopsida</taxon>
        <taxon>Poales</taxon>
        <taxon>Poaceae</taxon>
        <taxon>PACMAD clade</taxon>
        <taxon>Panicoideae</taxon>
        <taxon>Panicodae</taxon>
        <taxon>Paniceae</taxon>
        <taxon>Dichantheliinae</taxon>
        <taxon>Dichanthelium</taxon>
    </lineage>
</organism>
<sequence>LEGDLFYLSRSTLQYGVKKTKKISDSFLTLIKRKQILEPLSRSCHIKVLQKKGPQNPIQFFVID</sequence>
<accession>A0A1E5VGH2</accession>
<evidence type="ECO:0000313" key="1">
    <source>
        <dbReference type="EMBL" id="OEL24226.1"/>
    </source>
</evidence>
<evidence type="ECO:0000313" key="2">
    <source>
        <dbReference type="Proteomes" id="UP000095767"/>
    </source>
</evidence>
<comment type="caution">
    <text evidence="1">The sequence shown here is derived from an EMBL/GenBank/DDBJ whole genome shotgun (WGS) entry which is preliminary data.</text>
</comment>
<dbReference type="Proteomes" id="UP000095767">
    <property type="component" value="Unassembled WGS sequence"/>
</dbReference>